<feature type="domain" description="C2H2-type" evidence="7">
    <location>
        <begin position="568"/>
        <end position="595"/>
    </location>
</feature>
<feature type="compositionally biased region" description="Low complexity" evidence="6">
    <location>
        <begin position="848"/>
        <end position="857"/>
    </location>
</feature>
<keyword evidence="8" id="KW-1185">Reference proteome</keyword>
<feature type="compositionally biased region" description="Polar residues" evidence="6">
    <location>
        <begin position="804"/>
        <end position="822"/>
    </location>
</feature>
<evidence type="ECO:0000313" key="9">
    <source>
        <dbReference type="RefSeq" id="XP_034236771.1"/>
    </source>
</evidence>
<feature type="domain" description="C2H2-type" evidence="7">
    <location>
        <begin position="624"/>
        <end position="651"/>
    </location>
</feature>
<feature type="compositionally biased region" description="Acidic residues" evidence="6">
    <location>
        <begin position="86"/>
        <end position="95"/>
    </location>
</feature>
<dbReference type="PROSITE" id="PS00028">
    <property type="entry name" value="ZINC_FINGER_C2H2_1"/>
    <property type="match status" value="15"/>
</dbReference>
<dbReference type="SUPFAM" id="SSF57667">
    <property type="entry name" value="beta-beta-alpha zinc fingers"/>
    <property type="match status" value="5"/>
</dbReference>
<feature type="domain" description="C2H2-type" evidence="7">
    <location>
        <begin position="540"/>
        <end position="567"/>
    </location>
</feature>
<dbReference type="InterPro" id="IPR036236">
    <property type="entry name" value="Znf_C2H2_sf"/>
</dbReference>
<dbReference type="KEGG" id="tpal:117642579"/>
<protein>
    <submittedName>
        <fullName evidence="9">Oocyte zinc finger protein XlCOF7.1-like</fullName>
    </submittedName>
</protein>
<evidence type="ECO:0000313" key="8">
    <source>
        <dbReference type="Proteomes" id="UP000515158"/>
    </source>
</evidence>
<dbReference type="Pfam" id="PF00096">
    <property type="entry name" value="zf-C2H2"/>
    <property type="match status" value="7"/>
</dbReference>
<evidence type="ECO:0000256" key="2">
    <source>
        <dbReference type="ARBA" id="ARBA00022737"/>
    </source>
</evidence>
<dbReference type="GO" id="GO:0000977">
    <property type="term" value="F:RNA polymerase II transcription regulatory region sequence-specific DNA binding"/>
    <property type="evidence" value="ECO:0007669"/>
    <property type="project" value="TreeGrafter"/>
</dbReference>
<dbReference type="FunFam" id="3.30.160.60:FF:002343">
    <property type="entry name" value="Zinc finger protein 33A"/>
    <property type="match status" value="1"/>
</dbReference>
<keyword evidence="4" id="KW-0862">Zinc</keyword>
<feature type="compositionally biased region" description="Basic and acidic residues" evidence="6">
    <location>
        <begin position="965"/>
        <end position="977"/>
    </location>
</feature>
<evidence type="ECO:0000256" key="1">
    <source>
        <dbReference type="ARBA" id="ARBA00022723"/>
    </source>
</evidence>
<feature type="domain" description="C2H2-type" evidence="7">
    <location>
        <begin position="513"/>
        <end position="540"/>
    </location>
</feature>
<dbReference type="GO" id="GO:0000981">
    <property type="term" value="F:DNA-binding transcription factor activity, RNA polymerase II-specific"/>
    <property type="evidence" value="ECO:0007669"/>
    <property type="project" value="TreeGrafter"/>
</dbReference>
<reference evidence="9" key="1">
    <citation type="submission" date="2025-08" db="UniProtKB">
        <authorList>
            <consortium name="RefSeq"/>
        </authorList>
    </citation>
    <scope>IDENTIFICATION</scope>
    <source>
        <tissue evidence="9">Total insect</tissue>
    </source>
</reference>
<feature type="domain" description="C2H2-type" evidence="7">
    <location>
        <begin position="596"/>
        <end position="623"/>
    </location>
</feature>
<evidence type="ECO:0000256" key="4">
    <source>
        <dbReference type="ARBA" id="ARBA00022833"/>
    </source>
</evidence>
<dbReference type="GeneID" id="117642579"/>
<keyword evidence="1" id="KW-0479">Metal-binding</keyword>
<name>A0A6P8YJ82_THRPL</name>
<sequence>MDKLYSHYELKHEGSFCEVVAPERKFRSGDSMQIDGPKGHEKEESMMSIEPPTESHRKSVICSIEQVEEKEISGEEDSSGGSSLFLDEDSDDVDDTAQPLTEEQSEWELSANPSEIECVVTDTSGDDDSDFEEVDSVDKKLNVLHRRDKEKQLSCGLCHYQALEPEGRNGLLKHLQTSHKFLVRGLAEASAVPQQECDFSLDDFHGKELKTKRKVFTCFKNRGGCGAAFYSKQGLIAHHIQAKSEGSTCWHSANLDDRGRSHFSCTICTFHCMSRRGILKHMETIHNKHRDDSALDAFALGCRICDSQFWTASERSQHEVSEHSDDATHLMLKCYLCHEQFTSKVCLKKHMRHYHTDGNQFLGNIGFRCRLCHFLFPSFVLVQEHFRKSHVSLLVFRCQKCNLILKSRKTYFVHLKNTQCGSVPQHCTLCRKVLWSKRALSIHYRMKHFNSTRVGFLCRICKQKFDSKSERAQHYAEDHKGDSPFSCPICQKGFASKSGMYGHKQTHEKMSLSKCEFCGKEFSRRDSYNEHLLIHNGPRHKCPHCDKEFVQRSNLVRHIRIHTGEKPFKCSFCEKTFSDKGACNSHIRVHTREEACGCPYCGQIFSKKQKLKYHIRKHTGEGLVSCEFCGKTFTNSHSLKEHRMIHDHRTQILCTQCGKAFSTAKYLQRHVAMVHEAILVYKCPLCSRGFSQPSRLKAHVMTHSGIKHLRCLLCSKAYSSHKSLRHHLLNIHSVTNEHPDYKQCFYAMTPEEAGLNIPEGQSVLKQPFLRPKTEPLSDNSDLNSEENDSSSDDDEDNPIVSRPSKLTQQNLSHTSVLHSSSFPSIRTKAARKQLPFSVVISEKIGNKLSSGASSSLKSGRERTLRATKANSSKRNHVGKTMEKHGPSQGKFVSVDESSDTSQDSNVACQSNSSIKLSAKLKTSKFNCGKKKHRKQNLHPSNEFTRKSESLADGSRNLEPASLNYKRKEPNHAKKNYDEELQPFQDS</sequence>
<gene>
    <name evidence="9" type="primary">LOC117642579</name>
</gene>
<dbReference type="AlphaFoldDB" id="A0A6P8YJ82"/>
<feature type="compositionally biased region" description="Basic residues" evidence="6">
    <location>
        <begin position="927"/>
        <end position="936"/>
    </location>
</feature>
<dbReference type="Proteomes" id="UP000515158">
    <property type="component" value="Unplaced"/>
</dbReference>
<dbReference type="InterPro" id="IPR013087">
    <property type="entry name" value="Znf_C2H2_type"/>
</dbReference>
<keyword evidence="2" id="KW-0677">Repeat</keyword>
<feature type="domain" description="C2H2-type" evidence="7">
    <location>
        <begin position="709"/>
        <end position="737"/>
    </location>
</feature>
<organism evidence="9">
    <name type="scientific">Thrips palmi</name>
    <name type="common">Melon thrips</name>
    <dbReference type="NCBI Taxonomy" id="161013"/>
    <lineage>
        <taxon>Eukaryota</taxon>
        <taxon>Metazoa</taxon>
        <taxon>Ecdysozoa</taxon>
        <taxon>Arthropoda</taxon>
        <taxon>Hexapoda</taxon>
        <taxon>Insecta</taxon>
        <taxon>Pterygota</taxon>
        <taxon>Neoptera</taxon>
        <taxon>Paraneoptera</taxon>
        <taxon>Thysanoptera</taxon>
        <taxon>Terebrantia</taxon>
        <taxon>Thripoidea</taxon>
        <taxon>Thripidae</taxon>
        <taxon>Thrips</taxon>
    </lineage>
</organism>
<dbReference type="PROSITE" id="PS50157">
    <property type="entry name" value="ZINC_FINGER_C2H2_2"/>
    <property type="match status" value="11"/>
</dbReference>
<feature type="domain" description="C2H2-type" evidence="7">
    <location>
        <begin position="332"/>
        <end position="360"/>
    </location>
</feature>
<keyword evidence="3 5" id="KW-0863">Zinc-finger</keyword>
<dbReference type="FunFam" id="3.30.160.60:FF:000702">
    <property type="entry name" value="Transcription factor E4F1 isoform 1"/>
    <property type="match status" value="1"/>
</dbReference>
<dbReference type="GO" id="GO:0005634">
    <property type="term" value="C:nucleus"/>
    <property type="evidence" value="ECO:0007669"/>
    <property type="project" value="TreeGrafter"/>
</dbReference>
<dbReference type="SMART" id="SM00355">
    <property type="entry name" value="ZnF_C2H2"/>
    <property type="match status" value="17"/>
</dbReference>
<feature type="domain" description="C2H2-type" evidence="7">
    <location>
        <begin position="485"/>
        <end position="507"/>
    </location>
</feature>
<dbReference type="PANTHER" id="PTHR24379">
    <property type="entry name" value="KRAB AND ZINC FINGER DOMAIN-CONTAINING"/>
    <property type="match status" value="1"/>
</dbReference>
<feature type="domain" description="C2H2-type" evidence="7">
    <location>
        <begin position="652"/>
        <end position="675"/>
    </location>
</feature>
<feature type="region of interest" description="Disordered" evidence="6">
    <location>
        <begin position="771"/>
        <end position="822"/>
    </location>
</feature>
<feature type="region of interest" description="Disordered" evidence="6">
    <location>
        <begin position="26"/>
        <end position="109"/>
    </location>
</feature>
<dbReference type="Gene3D" id="3.30.160.60">
    <property type="entry name" value="Classic Zinc Finger"/>
    <property type="match status" value="9"/>
</dbReference>
<dbReference type="InParanoid" id="A0A6P8YJ82"/>
<dbReference type="RefSeq" id="XP_034236771.1">
    <property type="nucleotide sequence ID" value="XM_034380880.1"/>
</dbReference>
<feature type="compositionally biased region" description="Acidic residues" evidence="6">
    <location>
        <begin position="783"/>
        <end position="797"/>
    </location>
</feature>
<evidence type="ECO:0000256" key="3">
    <source>
        <dbReference type="ARBA" id="ARBA00022771"/>
    </source>
</evidence>
<evidence type="ECO:0000256" key="5">
    <source>
        <dbReference type="PROSITE-ProRule" id="PRU00042"/>
    </source>
</evidence>
<feature type="compositionally biased region" description="Polar residues" evidence="6">
    <location>
        <begin position="899"/>
        <end position="915"/>
    </location>
</feature>
<dbReference type="PANTHER" id="PTHR24379:SF127">
    <property type="entry name" value="BLOODY FINGERS-RELATED"/>
    <property type="match status" value="1"/>
</dbReference>
<dbReference type="GO" id="GO:0008270">
    <property type="term" value="F:zinc ion binding"/>
    <property type="evidence" value="ECO:0007669"/>
    <property type="project" value="UniProtKB-KW"/>
</dbReference>
<feature type="region of interest" description="Disordered" evidence="6">
    <location>
        <begin position="848"/>
        <end position="986"/>
    </location>
</feature>
<feature type="domain" description="C2H2-type" evidence="7">
    <location>
        <begin position="456"/>
        <end position="484"/>
    </location>
</feature>
<dbReference type="OrthoDB" id="6910977at2759"/>
<accession>A0A6P8YJ82</accession>
<proteinExistence type="predicted"/>
<feature type="domain" description="C2H2-type" evidence="7">
    <location>
        <begin position="681"/>
        <end position="708"/>
    </location>
</feature>
<evidence type="ECO:0000259" key="7">
    <source>
        <dbReference type="PROSITE" id="PS50157"/>
    </source>
</evidence>
<evidence type="ECO:0000256" key="6">
    <source>
        <dbReference type="SAM" id="MobiDB-lite"/>
    </source>
</evidence>